<evidence type="ECO:0000313" key="2">
    <source>
        <dbReference type="EMBL" id="DAE24172.1"/>
    </source>
</evidence>
<proteinExistence type="predicted"/>
<protein>
    <submittedName>
        <fullName evidence="2">Tail protein</fullName>
    </submittedName>
</protein>
<dbReference type="InterPro" id="IPR036365">
    <property type="entry name" value="PGBD-like_sf"/>
</dbReference>
<dbReference type="Gene3D" id="3.55.50.10">
    <property type="entry name" value="Baseplate protein-like domains"/>
    <property type="match status" value="1"/>
</dbReference>
<dbReference type="Gene3D" id="1.10.101.10">
    <property type="entry name" value="PGBD-like superfamily/PGBD"/>
    <property type="match status" value="1"/>
</dbReference>
<dbReference type="Pfam" id="PF05954">
    <property type="entry name" value="Phage_GPD"/>
    <property type="match status" value="1"/>
</dbReference>
<dbReference type="InterPro" id="IPR002477">
    <property type="entry name" value="Peptidoglycan-bd-like"/>
</dbReference>
<reference evidence="2" key="1">
    <citation type="journal article" date="2021" name="Proc. Natl. Acad. Sci. U.S.A.">
        <title>A Catalog of Tens of Thousands of Viruses from Human Metagenomes Reveals Hidden Associations with Chronic Diseases.</title>
        <authorList>
            <person name="Tisza M.J."/>
            <person name="Buck C.B."/>
        </authorList>
    </citation>
    <scope>NUCLEOTIDE SEQUENCE</scope>
    <source>
        <strain evidence="2">CtNZz8</strain>
    </source>
</reference>
<dbReference type="EMBL" id="BK015770">
    <property type="protein sequence ID" value="DAE24172.1"/>
    <property type="molecule type" value="Genomic_DNA"/>
</dbReference>
<dbReference type="SUPFAM" id="SSF47090">
    <property type="entry name" value="PGBD-like"/>
    <property type="match status" value="1"/>
</dbReference>
<dbReference type="SUPFAM" id="SSF69279">
    <property type="entry name" value="Phage tail proteins"/>
    <property type="match status" value="1"/>
</dbReference>
<evidence type="ECO:0000259" key="1">
    <source>
        <dbReference type="Pfam" id="PF01471"/>
    </source>
</evidence>
<name>A0A8S5QZS8_9CAUD</name>
<organism evidence="2">
    <name type="scientific">Caudovirales sp. ctNZz8</name>
    <dbReference type="NCBI Taxonomy" id="2826772"/>
    <lineage>
        <taxon>Viruses</taxon>
        <taxon>Duplodnaviria</taxon>
        <taxon>Heunggongvirae</taxon>
        <taxon>Uroviricota</taxon>
        <taxon>Caudoviricetes</taxon>
    </lineage>
</organism>
<feature type="domain" description="Peptidoglycan binding-like" evidence="1">
    <location>
        <begin position="92"/>
        <end position="149"/>
    </location>
</feature>
<dbReference type="InterPro" id="IPR036366">
    <property type="entry name" value="PGBDSf"/>
</dbReference>
<sequence>MSSPDAARRALATVTFNGVDITDDIRSYLLSAVYTDNEEDESDDLQITLQDREDIWLTSWLQKALDAAAETSGGGDGESSADYPTVRFGSQGGTVSTMQGYLVELGEALPVYGVDGYFGSETQAAVKSFQRKNGLSVDGICGPLTWAAILKKVNGSGSGGDGIPKLTITAAFARQNWTGDGSDKTLDCGSFELDSVSCSGPPAVVSLKAVALPFSSQIRQSKLSKAWESYPLSKIAGEMAARNGMTCLYLSDADPYYARVEQYREADISFLSRLCHDAGISLKATANSLVLFDQAKYEASPSVRTITRDDGSYEKYKMQIGKADTQYASCRVSYVDPATGGCISGTAKVTDYNAKKKDNQQLQVYAKVSSVAEAKKLAQKLLRKKNKFEQTAIFTMPGDPALVAGVTIVLSGWGAWDGKYIIKQAKHTIGGNGYSTQITLRKVLLGETDAEPEVARKSYKVGDIVNFHGGCHYVSSTAIKAASTRLRAGPAKITLTNPGSAHPWHLIHTDASTGVYGWVDDGSFD</sequence>
<dbReference type="Pfam" id="PF01471">
    <property type="entry name" value="PG_binding_1"/>
    <property type="match status" value="1"/>
</dbReference>
<accession>A0A8S5QZS8</accession>